<feature type="domain" description="MCM8/REC winged helix" evidence="1">
    <location>
        <begin position="59"/>
        <end position="89"/>
    </location>
</feature>
<protein>
    <submittedName>
        <fullName evidence="2">DNA helicase MCM8</fullName>
    </submittedName>
</protein>
<dbReference type="CDD" id="cd22247">
    <property type="entry name" value="MCM8_WHD"/>
    <property type="match status" value="1"/>
</dbReference>
<dbReference type="Proteomes" id="UP000314294">
    <property type="component" value="Unassembled WGS sequence"/>
</dbReference>
<keyword evidence="2" id="KW-0347">Helicase</keyword>
<evidence type="ECO:0000313" key="2">
    <source>
        <dbReference type="EMBL" id="TNN62463.1"/>
    </source>
</evidence>
<dbReference type="InterPro" id="IPR056875">
    <property type="entry name" value="MCM8/REC_WHD"/>
</dbReference>
<keyword evidence="2" id="KW-0547">Nucleotide-binding</keyword>
<dbReference type="AlphaFoldDB" id="A0A4Z2HBS9"/>
<sequence length="90" mass="10229">MSQRGAAKRLVNALHAYAQRTNQTQFDLQTLRSVAAQMNIKLKREKKISKMRSPSVDVFQVMDFEGLVSSLNEQGFLLKKGAKLYQLQTV</sequence>
<feature type="domain" description="MCM8/REC winged helix" evidence="1">
    <location>
        <begin position="1"/>
        <end position="44"/>
    </location>
</feature>
<keyword evidence="2" id="KW-0378">Hydrolase</keyword>
<keyword evidence="2" id="KW-0067">ATP-binding</keyword>
<evidence type="ECO:0000313" key="3">
    <source>
        <dbReference type="Proteomes" id="UP000314294"/>
    </source>
</evidence>
<dbReference type="EMBL" id="SRLO01000292">
    <property type="protein sequence ID" value="TNN62463.1"/>
    <property type="molecule type" value="Genomic_DNA"/>
</dbReference>
<proteinExistence type="predicted"/>
<dbReference type="GO" id="GO:0004386">
    <property type="term" value="F:helicase activity"/>
    <property type="evidence" value="ECO:0007669"/>
    <property type="project" value="UniProtKB-KW"/>
</dbReference>
<dbReference type="OrthoDB" id="422555at2759"/>
<keyword evidence="3" id="KW-1185">Reference proteome</keyword>
<dbReference type="Pfam" id="PF25051">
    <property type="entry name" value="WHD_MCM8"/>
    <property type="match status" value="2"/>
</dbReference>
<organism evidence="2 3">
    <name type="scientific">Liparis tanakae</name>
    <name type="common">Tanaka's snailfish</name>
    <dbReference type="NCBI Taxonomy" id="230148"/>
    <lineage>
        <taxon>Eukaryota</taxon>
        <taxon>Metazoa</taxon>
        <taxon>Chordata</taxon>
        <taxon>Craniata</taxon>
        <taxon>Vertebrata</taxon>
        <taxon>Euteleostomi</taxon>
        <taxon>Actinopterygii</taxon>
        <taxon>Neopterygii</taxon>
        <taxon>Teleostei</taxon>
        <taxon>Neoteleostei</taxon>
        <taxon>Acanthomorphata</taxon>
        <taxon>Eupercaria</taxon>
        <taxon>Perciformes</taxon>
        <taxon>Cottioidei</taxon>
        <taxon>Cottales</taxon>
        <taxon>Liparidae</taxon>
        <taxon>Liparis</taxon>
    </lineage>
</organism>
<reference evidence="2 3" key="1">
    <citation type="submission" date="2019-03" db="EMBL/GenBank/DDBJ databases">
        <title>First draft genome of Liparis tanakae, snailfish: a comprehensive survey of snailfish specific genes.</title>
        <authorList>
            <person name="Kim W."/>
            <person name="Song I."/>
            <person name="Jeong J.-H."/>
            <person name="Kim D."/>
            <person name="Kim S."/>
            <person name="Ryu S."/>
            <person name="Song J.Y."/>
            <person name="Lee S.K."/>
        </authorList>
    </citation>
    <scope>NUCLEOTIDE SEQUENCE [LARGE SCALE GENOMIC DNA]</scope>
    <source>
        <tissue evidence="2">Muscle</tissue>
    </source>
</reference>
<evidence type="ECO:0000259" key="1">
    <source>
        <dbReference type="Pfam" id="PF25051"/>
    </source>
</evidence>
<name>A0A4Z2HBS9_9TELE</name>
<gene>
    <name evidence="2" type="primary">MCM8_0</name>
    <name evidence="2" type="ORF">EYF80_027266</name>
</gene>
<comment type="caution">
    <text evidence="2">The sequence shown here is derived from an EMBL/GenBank/DDBJ whole genome shotgun (WGS) entry which is preliminary data.</text>
</comment>
<accession>A0A4Z2HBS9</accession>